<reference evidence="2" key="1">
    <citation type="submission" date="2009-10" db="EMBL/GenBank/DDBJ databases">
        <title>The complete chromosome of Gordonia bronchialis DSM 43247.</title>
        <authorList>
            <consortium name="US DOE Joint Genome Institute (JGI-PGF)"/>
            <person name="Lucas S."/>
            <person name="Copeland A."/>
            <person name="Lapidus A."/>
            <person name="Glavina del Rio T."/>
            <person name="Dalin E."/>
            <person name="Tice H."/>
            <person name="Bruce D."/>
            <person name="Goodwin L."/>
            <person name="Pitluck S."/>
            <person name="Kyrpides N."/>
            <person name="Mavromatis K."/>
            <person name="Ivanova N."/>
            <person name="Ovchinnikova G."/>
            <person name="Saunders E."/>
            <person name="Brettin T."/>
            <person name="Detter J.C."/>
            <person name="Han C."/>
            <person name="Larimer F."/>
            <person name="Land M."/>
            <person name="Hauser L."/>
            <person name="Markowitz V."/>
            <person name="Cheng J.-F."/>
            <person name="Hugenholtz P."/>
            <person name="Woyke T."/>
            <person name="Wu D."/>
            <person name="Jando M."/>
            <person name="Schneider S."/>
            <person name="Goeker M."/>
            <person name="Klenk H.-P."/>
            <person name="Eisen J.A."/>
        </authorList>
    </citation>
    <scope>NUCLEOTIDE SEQUENCE [LARGE SCALE GENOMIC DNA]</scope>
    <source>
        <strain evidence="2">ATCC 25592 / DSM 43247 / BCRC 13721 / JCM 3198 / KCTC 3076 / NBRC 16047 / NCTC 10667</strain>
    </source>
</reference>
<dbReference type="InterPro" id="IPR023393">
    <property type="entry name" value="START-like_dom_sf"/>
</dbReference>
<dbReference type="SUPFAM" id="SSF55961">
    <property type="entry name" value="Bet v1-like"/>
    <property type="match status" value="1"/>
</dbReference>
<dbReference type="RefSeq" id="WP_012834528.1">
    <property type="nucleotide sequence ID" value="NC_013441.1"/>
</dbReference>
<dbReference type="HOGENOM" id="CLU_132537_0_0_11"/>
<dbReference type="eggNOG" id="COG5637">
    <property type="taxonomic scope" value="Bacteria"/>
</dbReference>
<dbReference type="Gene3D" id="3.30.530.20">
    <property type="match status" value="1"/>
</dbReference>
<name>D0L916_GORB4</name>
<sequence length="134" mass="14313">MISRHISVVIPGVEATEVYRFAADPDNLPRWAAGLASGVRRVGDELIADSPMGAVTVRFAEPNPFGVLDHQVRLPDGSVVDNPVRVLAHPEGSEVLFTVRQGDASDDAFDADCAAVLADLNRLRTLVMPAAPSR</sequence>
<dbReference type="EMBL" id="CP001802">
    <property type="protein sequence ID" value="ACY22007.1"/>
    <property type="molecule type" value="Genomic_DNA"/>
</dbReference>
<proteinExistence type="predicted"/>
<protein>
    <submittedName>
        <fullName evidence="1">Polyketide cyclase/dehydrase</fullName>
    </submittedName>
</protein>
<keyword evidence="2" id="KW-1185">Reference proteome</keyword>
<gene>
    <name evidence="1" type="ordered locus">Gbro_2790</name>
</gene>
<reference evidence="1 2" key="2">
    <citation type="journal article" date="2010" name="Stand. Genomic Sci.">
        <title>Complete genome sequence of Gordonia bronchialis type strain (3410).</title>
        <authorList>
            <person name="Ivanova N."/>
            <person name="Sikorski J."/>
            <person name="Jando M."/>
            <person name="Lapidus A."/>
            <person name="Nolan M."/>
            <person name="Lucas S."/>
            <person name="Del Rio T.G."/>
            <person name="Tice H."/>
            <person name="Copeland A."/>
            <person name="Cheng J.F."/>
            <person name="Chen F."/>
            <person name="Bruce D."/>
            <person name="Goodwin L."/>
            <person name="Pitluck S."/>
            <person name="Mavromatis K."/>
            <person name="Ovchinnikova G."/>
            <person name="Pati A."/>
            <person name="Chen A."/>
            <person name="Palaniappan K."/>
            <person name="Land M."/>
            <person name="Hauser L."/>
            <person name="Chang Y.J."/>
            <person name="Jeffries C.D."/>
            <person name="Chain P."/>
            <person name="Saunders E."/>
            <person name="Han C."/>
            <person name="Detter J.C."/>
            <person name="Brettin T."/>
            <person name="Rohde M."/>
            <person name="Goker M."/>
            <person name="Bristow J."/>
            <person name="Eisen J.A."/>
            <person name="Markowitz V."/>
            <person name="Hugenholtz P."/>
            <person name="Klenk H.P."/>
            <person name="Kyrpides N.C."/>
        </authorList>
    </citation>
    <scope>NUCLEOTIDE SEQUENCE [LARGE SCALE GENOMIC DNA]</scope>
    <source>
        <strain evidence="2">ATCC 25592 / DSM 43247 / BCRC 13721 / JCM 3198 / KCTC 3076 / NBRC 16047 / NCTC 10667</strain>
    </source>
</reference>
<dbReference type="AlphaFoldDB" id="D0L916"/>
<dbReference type="Proteomes" id="UP000001219">
    <property type="component" value="Chromosome"/>
</dbReference>
<dbReference type="KEGG" id="gbr:Gbro_2790"/>
<dbReference type="STRING" id="526226.Gbro_2790"/>
<organism evidence="1 2">
    <name type="scientific">Gordonia bronchialis (strain ATCC 25592 / DSM 43247 / BCRC 13721 / JCM 3198 / KCTC 3076 / NBRC 16047 / NCTC 10667)</name>
    <name type="common">Rhodococcus bronchialis</name>
    <dbReference type="NCBI Taxonomy" id="526226"/>
    <lineage>
        <taxon>Bacteria</taxon>
        <taxon>Bacillati</taxon>
        <taxon>Actinomycetota</taxon>
        <taxon>Actinomycetes</taxon>
        <taxon>Mycobacteriales</taxon>
        <taxon>Gordoniaceae</taxon>
        <taxon>Gordonia</taxon>
    </lineage>
</organism>
<accession>D0L916</accession>
<evidence type="ECO:0000313" key="1">
    <source>
        <dbReference type="EMBL" id="ACY22007.1"/>
    </source>
</evidence>
<dbReference type="OrthoDB" id="880456at2"/>
<evidence type="ECO:0000313" key="2">
    <source>
        <dbReference type="Proteomes" id="UP000001219"/>
    </source>
</evidence>